<dbReference type="Proteomes" id="UP000310760">
    <property type="component" value="Unassembled WGS sequence"/>
</dbReference>
<dbReference type="EMBL" id="SRYJ01000043">
    <property type="protein sequence ID" value="TGY68274.1"/>
    <property type="molecule type" value="Genomic_DNA"/>
</dbReference>
<reference evidence="1 2" key="1">
    <citation type="submission" date="2019-04" db="EMBL/GenBank/DDBJ databases">
        <title>Microbes associate with the intestines of laboratory mice.</title>
        <authorList>
            <person name="Navarre W."/>
            <person name="Wong E."/>
            <person name="Huang K."/>
            <person name="Tropini C."/>
            <person name="Ng K."/>
            <person name="Yu B."/>
        </authorList>
    </citation>
    <scope>NUCLEOTIDE SEQUENCE [LARGE SCALE GENOMIC DNA]</scope>
    <source>
        <strain evidence="1 2">NM22_B1</strain>
    </source>
</reference>
<accession>A0A4S2FHH8</accession>
<proteinExistence type="predicted"/>
<comment type="caution">
    <text evidence="1">The sequence shown here is derived from an EMBL/GenBank/DDBJ whole genome shotgun (WGS) entry which is preliminary data.</text>
</comment>
<dbReference type="RefSeq" id="WP_135952402.1">
    <property type="nucleotide sequence ID" value="NZ_CAOOJZ010000043.1"/>
</dbReference>
<name>A0A4S2FHH8_9BACT</name>
<organism evidence="1 2">
    <name type="scientific">Phocaeicola sartorii</name>
    <dbReference type="NCBI Taxonomy" id="671267"/>
    <lineage>
        <taxon>Bacteria</taxon>
        <taxon>Pseudomonadati</taxon>
        <taxon>Bacteroidota</taxon>
        <taxon>Bacteroidia</taxon>
        <taxon>Bacteroidales</taxon>
        <taxon>Bacteroidaceae</taxon>
        <taxon>Phocaeicola</taxon>
    </lineage>
</organism>
<dbReference type="AlphaFoldDB" id="A0A4S2FHH8"/>
<gene>
    <name evidence="1" type="ORF">E5339_17130</name>
</gene>
<evidence type="ECO:0000313" key="2">
    <source>
        <dbReference type="Proteomes" id="UP000310760"/>
    </source>
</evidence>
<protein>
    <submittedName>
        <fullName evidence="1">Uncharacterized protein</fullName>
    </submittedName>
</protein>
<sequence length="210" mass="24052">MKTLPVLMTASICTRGMKGACFTDKEREAMYVNSLSYYIVNLLNGTELQIVFAENSGWNLEALKAQLPPYDPTQIEFISIPMELFDISKGKGYNELLLINETLKYSRFIQANGAFFKVTGRYPIYNLAYFLKCASQQIYSNKVSLYADIKDHSLYDWLRLGWCGHVFECRLFGVDNYYYLNNIAPLYAQCNDYAGALLENILFNYVKTGG</sequence>
<evidence type="ECO:0000313" key="1">
    <source>
        <dbReference type="EMBL" id="TGY68274.1"/>
    </source>
</evidence>